<evidence type="ECO:0000313" key="3">
    <source>
        <dbReference type="EMBL" id="RED55365.1"/>
    </source>
</evidence>
<keyword evidence="1" id="KW-0732">Signal</keyword>
<keyword evidence="4" id="KW-1185">Reference proteome</keyword>
<feature type="domain" description="PKD/Chitinase" evidence="2">
    <location>
        <begin position="167"/>
        <end position="239"/>
    </location>
</feature>
<dbReference type="Gene3D" id="2.60.40.10">
    <property type="entry name" value="Immunoglobulins"/>
    <property type="match status" value="1"/>
</dbReference>
<comment type="caution">
    <text evidence="3">The sequence shown here is derived from an EMBL/GenBank/DDBJ whole genome shotgun (WGS) entry which is preliminary data.</text>
</comment>
<name>A0A3D9I119_9BACL</name>
<dbReference type="AlphaFoldDB" id="A0A3D9I119"/>
<feature type="signal peptide" evidence="1">
    <location>
        <begin position="1"/>
        <end position="25"/>
    </location>
</feature>
<dbReference type="RefSeq" id="WP_116065163.1">
    <property type="nucleotide sequence ID" value="NZ_QRDZ01000043.1"/>
</dbReference>
<dbReference type="Gene3D" id="3.30.457.10">
    <property type="entry name" value="Copper amine oxidase-like, N-terminal domain"/>
    <property type="match status" value="1"/>
</dbReference>
<reference evidence="3 4" key="1">
    <citation type="submission" date="2018-07" db="EMBL/GenBank/DDBJ databases">
        <title>Genomic Encyclopedia of Type Strains, Phase III (KMG-III): the genomes of soil and plant-associated and newly described type strains.</title>
        <authorList>
            <person name="Whitman W."/>
        </authorList>
    </citation>
    <scope>NUCLEOTIDE SEQUENCE [LARGE SCALE GENOMIC DNA]</scope>
    <source>
        <strain evidence="3 4">CECT 7287</strain>
    </source>
</reference>
<sequence>MKLQIQKQLTKIVLGSMLLSIPFSAASAYGQDVAAQQNTVLLKSNSASIEFNGRLMKAVQPVTYKQGANFIPLRTVADLYGYTVSYDAATQESVVSKKGMELRFKAGTARYTLNGAKRLASGKLFTLQGSMMVPIRTWSEITGSRLEASGTSYSLSWKEEAKAVPPVAKFSTNKTVYKMGEPIEYSDESYDERGKIVKTEWTGLERAFFRPGVVHVTLKVTNNYGLTDSLTQEIRITEESMYTEEEFNRLFTPPGDKMTINGSSVLRMTKVPYTIESRPMQLIRSNSPEYFLEEGIAYQDSVSGKLRINIHNGNRSGKTLTIYLIATNRKSYPVTYNIEAFGKGGPTDYVSTSGKNAVARFLEDTAHGKPRDQVVLQPGESVIVLPEVSDTPLKPNLIMTSYTEIQTSDELQFTVAAVDAEAHPGQNIFGILPELKQLDRDGRHVRGTFQDADRSLIVNEALGYEEQRISIGDLDDSFLQGEDKLLGIPESNKGNTGVRYNVRVKVAPHTLIGLNARGGHYAGALLVNDRVVQAVEKSILKNPDELGILYRTGDKEETVDLALIVASGSNLPINLVFVPMPQTVQ</sequence>
<dbReference type="SUPFAM" id="SSF49299">
    <property type="entry name" value="PKD domain"/>
    <property type="match status" value="1"/>
</dbReference>
<gene>
    <name evidence="3" type="ORF">DFP98_1439</name>
</gene>
<dbReference type="SMART" id="SM00089">
    <property type="entry name" value="PKD"/>
    <property type="match status" value="1"/>
</dbReference>
<protein>
    <submittedName>
        <fullName evidence="3">Copper amine oxidase-like protein</fullName>
    </submittedName>
</protein>
<evidence type="ECO:0000256" key="1">
    <source>
        <dbReference type="SAM" id="SignalP"/>
    </source>
</evidence>
<dbReference type="SUPFAM" id="SSF55383">
    <property type="entry name" value="Copper amine oxidase, domain N"/>
    <property type="match status" value="1"/>
</dbReference>
<proteinExistence type="predicted"/>
<dbReference type="Proteomes" id="UP000256977">
    <property type="component" value="Unassembled WGS sequence"/>
</dbReference>
<dbReference type="InterPro" id="IPR036582">
    <property type="entry name" value="Mao_N_sf"/>
</dbReference>
<organism evidence="3 4">
    <name type="scientific">Cohnella phaseoli</name>
    <dbReference type="NCBI Taxonomy" id="456490"/>
    <lineage>
        <taxon>Bacteria</taxon>
        <taxon>Bacillati</taxon>
        <taxon>Bacillota</taxon>
        <taxon>Bacilli</taxon>
        <taxon>Bacillales</taxon>
        <taxon>Paenibacillaceae</taxon>
        <taxon>Cohnella</taxon>
    </lineage>
</organism>
<dbReference type="EMBL" id="QRDZ01000043">
    <property type="protein sequence ID" value="RED55365.1"/>
    <property type="molecule type" value="Genomic_DNA"/>
</dbReference>
<dbReference type="OrthoDB" id="25008at2"/>
<evidence type="ECO:0000259" key="2">
    <source>
        <dbReference type="SMART" id="SM00089"/>
    </source>
</evidence>
<dbReference type="Pfam" id="PF07833">
    <property type="entry name" value="Cu_amine_oxidN1"/>
    <property type="match status" value="1"/>
</dbReference>
<dbReference type="InterPro" id="IPR035986">
    <property type="entry name" value="PKD_dom_sf"/>
</dbReference>
<dbReference type="InterPro" id="IPR022409">
    <property type="entry name" value="PKD/Chitinase_dom"/>
</dbReference>
<feature type="chain" id="PRO_5039367484" evidence="1">
    <location>
        <begin position="26"/>
        <end position="585"/>
    </location>
</feature>
<dbReference type="InterPro" id="IPR013783">
    <property type="entry name" value="Ig-like_fold"/>
</dbReference>
<evidence type="ECO:0000313" key="4">
    <source>
        <dbReference type="Proteomes" id="UP000256977"/>
    </source>
</evidence>
<accession>A0A3D9I119</accession>
<dbReference type="InterPro" id="IPR012854">
    <property type="entry name" value="Cu_amine_oxidase-like_N"/>
</dbReference>